<dbReference type="InterPro" id="IPR011701">
    <property type="entry name" value="MFS"/>
</dbReference>
<dbReference type="GO" id="GO:0022857">
    <property type="term" value="F:transmembrane transporter activity"/>
    <property type="evidence" value="ECO:0007669"/>
    <property type="project" value="InterPro"/>
</dbReference>
<dbReference type="EMBL" id="JAAKYA010000048">
    <property type="protein sequence ID" value="NGO39143.1"/>
    <property type="molecule type" value="Genomic_DNA"/>
</dbReference>
<dbReference type="Proteomes" id="UP000477311">
    <property type="component" value="Unassembled WGS sequence"/>
</dbReference>
<feature type="transmembrane region" description="Helical" evidence="6">
    <location>
        <begin position="71"/>
        <end position="91"/>
    </location>
</feature>
<dbReference type="RefSeq" id="WP_165106988.1">
    <property type="nucleotide sequence ID" value="NZ_JAAKYA010000048.1"/>
</dbReference>
<evidence type="ECO:0000256" key="1">
    <source>
        <dbReference type="ARBA" id="ARBA00004141"/>
    </source>
</evidence>
<organism evidence="8 9">
    <name type="scientific">Limisphaera ngatamarikiensis</name>
    <dbReference type="NCBI Taxonomy" id="1324935"/>
    <lineage>
        <taxon>Bacteria</taxon>
        <taxon>Pseudomonadati</taxon>
        <taxon>Verrucomicrobiota</taxon>
        <taxon>Verrucomicrobiia</taxon>
        <taxon>Limisphaerales</taxon>
        <taxon>Limisphaeraceae</taxon>
        <taxon>Limisphaera</taxon>
    </lineage>
</organism>
<feature type="transmembrane region" description="Helical" evidence="6">
    <location>
        <begin position="136"/>
        <end position="161"/>
    </location>
</feature>
<reference evidence="8 9" key="1">
    <citation type="submission" date="2020-02" db="EMBL/GenBank/DDBJ databases">
        <title>Draft genome sequence of Limisphaera ngatamarikiensis NGM72.4T, a thermophilic Verrucomicrobia grouped in subdivision 3.</title>
        <authorList>
            <person name="Carere C.R."/>
            <person name="Steen J."/>
            <person name="Hugenholtz P."/>
            <person name="Stott M.B."/>
        </authorList>
    </citation>
    <scope>NUCLEOTIDE SEQUENCE [LARGE SCALE GENOMIC DNA]</scope>
    <source>
        <strain evidence="8 9">NGM72.4</strain>
    </source>
</reference>
<feature type="transmembrane region" description="Helical" evidence="6">
    <location>
        <begin position="7"/>
        <end position="27"/>
    </location>
</feature>
<comment type="caution">
    <text evidence="8">The sequence shown here is derived from an EMBL/GenBank/DDBJ whole genome shotgun (WGS) entry which is preliminary data.</text>
</comment>
<comment type="subcellular location">
    <subcellularLocation>
        <location evidence="1">Membrane</location>
        <topology evidence="1">Multi-pass membrane protein</topology>
    </subcellularLocation>
</comment>
<dbReference type="PANTHER" id="PTHR23504:SF15">
    <property type="entry name" value="MAJOR FACILITATOR SUPERFAMILY (MFS) PROFILE DOMAIN-CONTAINING PROTEIN"/>
    <property type="match status" value="1"/>
</dbReference>
<evidence type="ECO:0000256" key="2">
    <source>
        <dbReference type="ARBA" id="ARBA00022448"/>
    </source>
</evidence>
<name>A0A6M1RN79_9BACT</name>
<feature type="transmembrane region" description="Helical" evidence="6">
    <location>
        <begin position="318"/>
        <end position="337"/>
    </location>
</feature>
<evidence type="ECO:0000259" key="7">
    <source>
        <dbReference type="PROSITE" id="PS50850"/>
    </source>
</evidence>
<dbReference type="InterPro" id="IPR001958">
    <property type="entry name" value="Tet-R_TetA/multi-R_MdtG-like"/>
</dbReference>
<dbReference type="InterPro" id="IPR020846">
    <property type="entry name" value="MFS_dom"/>
</dbReference>
<dbReference type="CDD" id="cd17330">
    <property type="entry name" value="MFS_SLC46_TetA_like"/>
    <property type="match status" value="1"/>
</dbReference>
<keyword evidence="9" id="KW-1185">Reference proteome</keyword>
<evidence type="ECO:0000313" key="9">
    <source>
        <dbReference type="Proteomes" id="UP000477311"/>
    </source>
</evidence>
<dbReference type="PROSITE" id="PS50850">
    <property type="entry name" value="MFS"/>
    <property type="match status" value="1"/>
</dbReference>
<proteinExistence type="predicted"/>
<dbReference type="GO" id="GO:0016020">
    <property type="term" value="C:membrane"/>
    <property type="evidence" value="ECO:0007669"/>
    <property type="project" value="UniProtKB-SubCell"/>
</dbReference>
<feature type="transmembrane region" description="Helical" evidence="6">
    <location>
        <begin position="97"/>
        <end position="124"/>
    </location>
</feature>
<dbReference type="Pfam" id="PF07690">
    <property type="entry name" value="MFS_1"/>
    <property type="match status" value="1"/>
</dbReference>
<evidence type="ECO:0000313" key="8">
    <source>
        <dbReference type="EMBL" id="NGO39143.1"/>
    </source>
</evidence>
<evidence type="ECO:0000256" key="3">
    <source>
        <dbReference type="ARBA" id="ARBA00022692"/>
    </source>
</evidence>
<sequence>MRRPALGVIWLTVFLDLVGFGIVVPLVPLYGREWGAHGFVLGLIIASFSALQFLCAPLWGRWSDRVGRRPVLLISTAGAALSYVMFAVGSRVSDPAIALWLLAASRAFAGACGGNITVAQAYIADITPPEQRSRRMGLIGMAFGLGFIFGPVLGGLSLKWWGLSGPGWLAATLCGLNFLLAFGILGESRRPGSVAVERRPHWAQYVHTLRTPRVGLLVMVFFLATFAFSCFESTLPLVVSDNFALDLTHDGRAAATVVYLFAYCGVLGALLQGTAVGRLVARFGEVRLIIGSLACTAGSLAVLPFIRGEGHLSWSALWGGHGAGWWALLGALGLLSVGSSLTRPPLFGLLSNLTHEDERGATFGVAQSLGSLARILGPVFANTTLHYLPPLPYLVCAVLLLGTAAVLGRCWGVEPAGVVPGRAG</sequence>
<dbReference type="PANTHER" id="PTHR23504">
    <property type="entry name" value="MAJOR FACILITATOR SUPERFAMILY DOMAIN-CONTAINING PROTEIN 10"/>
    <property type="match status" value="1"/>
</dbReference>
<keyword evidence="2" id="KW-0813">Transport</keyword>
<keyword evidence="5 6" id="KW-0472">Membrane</keyword>
<evidence type="ECO:0000256" key="4">
    <source>
        <dbReference type="ARBA" id="ARBA00022989"/>
    </source>
</evidence>
<evidence type="ECO:0000256" key="5">
    <source>
        <dbReference type="ARBA" id="ARBA00023136"/>
    </source>
</evidence>
<dbReference type="InterPro" id="IPR036259">
    <property type="entry name" value="MFS_trans_sf"/>
</dbReference>
<keyword evidence="3 6" id="KW-0812">Transmembrane</keyword>
<feature type="transmembrane region" description="Helical" evidence="6">
    <location>
        <begin position="258"/>
        <end position="281"/>
    </location>
</feature>
<protein>
    <submittedName>
        <fullName evidence="8">MFS transporter</fullName>
    </submittedName>
</protein>
<accession>A0A6M1RN79</accession>
<dbReference type="SUPFAM" id="SSF103473">
    <property type="entry name" value="MFS general substrate transporter"/>
    <property type="match status" value="1"/>
</dbReference>
<feature type="transmembrane region" description="Helical" evidence="6">
    <location>
        <begin position="39"/>
        <end position="59"/>
    </location>
</feature>
<gene>
    <name evidence="8" type="ORF">G4L39_06990</name>
</gene>
<feature type="transmembrane region" description="Helical" evidence="6">
    <location>
        <begin position="167"/>
        <end position="185"/>
    </location>
</feature>
<evidence type="ECO:0000256" key="6">
    <source>
        <dbReference type="SAM" id="Phobius"/>
    </source>
</evidence>
<keyword evidence="4 6" id="KW-1133">Transmembrane helix</keyword>
<dbReference type="AlphaFoldDB" id="A0A6M1RN79"/>
<feature type="transmembrane region" description="Helical" evidence="6">
    <location>
        <begin position="288"/>
        <end position="306"/>
    </location>
</feature>
<dbReference type="PRINTS" id="PR01035">
    <property type="entry name" value="TCRTETA"/>
</dbReference>
<feature type="transmembrane region" description="Helical" evidence="6">
    <location>
        <begin position="214"/>
        <end position="238"/>
    </location>
</feature>
<feature type="domain" description="Major facilitator superfamily (MFS) profile" evidence="7">
    <location>
        <begin position="5"/>
        <end position="424"/>
    </location>
</feature>
<dbReference type="Gene3D" id="1.20.1250.20">
    <property type="entry name" value="MFS general substrate transporter like domains"/>
    <property type="match status" value="1"/>
</dbReference>